<dbReference type="PROSITE" id="PS50088">
    <property type="entry name" value="ANK_REPEAT"/>
    <property type="match status" value="3"/>
</dbReference>
<name>U6MUL5_9EIME</name>
<dbReference type="InterPro" id="IPR002110">
    <property type="entry name" value="Ankyrin_rpt"/>
</dbReference>
<evidence type="ECO:0000313" key="5">
    <source>
        <dbReference type="EMBL" id="CDJ66134.1"/>
    </source>
</evidence>
<gene>
    <name evidence="5" type="ORF">ENH_00015070</name>
</gene>
<accession>U6MUL5</accession>
<reference evidence="5" key="2">
    <citation type="submission" date="2013-10" db="EMBL/GenBank/DDBJ databases">
        <authorList>
            <person name="Aslett M."/>
        </authorList>
    </citation>
    <scope>NUCLEOTIDE SEQUENCE [LARGE SCALE GENOMIC DNA]</scope>
    <source>
        <strain evidence="5">Houghton</strain>
    </source>
</reference>
<dbReference type="AlphaFoldDB" id="U6MUL5"/>
<dbReference type="Pfam" id="PF12796">
    <property type="entry name" value="Ank_2"/>
    <property type="match status" value="1"/>
</dbReference>
<feature type="compositionally biased region" description="Basic and acidic residues" evidence="4">
    <location>
        <begin position="225"/>
        <end position="243"/>
    </location>
</feature>
<dbReference type="Proteomes" id="UP000030754">
    <property type="component" value="Unassembled WGS sequence"/>
</dbReference>
<dbReference type="SUPFAM" id="SSF48403">
    <property type="entry name" value="Ankyrin repeat"/>
    <property type="match status" value="1"/>
</dbReference>
<dbReference type="PANTHER" id="PTHR24173:SF74">
    <property type="entry name" value="ANKYRIN REPEAT DOMAIN-CONTAINING PROTEIN 16"/>
    <property type="match status" value="1"/>
</dbReference>
<feature type="non-terminal residue" evidence="5">
    <location>
        <position position="1"/>
    </location>
</feature>
<keyword evidence="1" id="KW-0677">Repeat</keyword>
<dbReference type="EMBL" id="HG723432">
    <property type="protein sequence ID" value="CDJ66134.1"/>
    <property type="molecule type" value="Genomic_DNA"/>
</dbReference>
<sequence length="528" mass="57523">EAGRKLVAAARDGKLKDCKELMKLLPSLDFSEPPYWRTALWHASSRGHEAVARLLLDKGASLNQQDVLGFAALHEAAVHGQLQIVQLLIERGASVDLPNNAGDTPLFLAVYARRTEARAIVALLLSKGAQTNRVNNGLRCVHAQAGLSCYHLAAAAARPQLAAFLLYRGSYLNRFSCQEQQEQQQLLQRLRNESSGNAEEGITEAKRSSSSGSRSSRSSGSSSSREAESKTEEEQQNETKDETSGETEGSSFDFGGTSLFALRRPQRSEELKKGSSGAAPARRTRAAPTASSSVPFSRSGGPDVAATEITYWVLAEEGRAAEFSAEDEARPREAAGGLQATPIGPVVHARVHRGSAEALSLAQLAQQRQQLLSKPTLFKVQFVEAAEKEELRVCRQLLPFDLGEETFLSSFEPIWGLRVVLALLLEAENRKAFYGEVPAGPLLSLRARCCLYRRHSLGMPLSFYSLDAFLEQWAKGTRELHFRSHRLGALNAELNDLIDFDFRSKLPAVALFLEKPQATAGASTGGPP</sequence>
<dbReference type="VEuPathDB" id="ToxoDB:ENH_00015070"/>
<keyword evidence="2 3" id="KW-0040">ANK repeat</keyword>
<dbReference type="InterPro" id="IPR036770">
    <property type="entry name" value="Ankyrin_rpt-contain_sf"/>
</dbReference>
<feature type="compositionally biased region" description="Low complexity" evidence="4">
    <location>
        <begin position="208"/>
        <end position="224"/>
    </location>
</feature>
<dbReference type="PROSITE" id="PS50297">
    <property type="entry name" value="ANK_REP_REGION"/>
    <property type="match status" value="3"/>
</dbReference>
<evidence type="ECO:0000256" key="4">
    <source>
        <dbReference type="SAM" id="MobiDB-lite"/>
    </source>
</evidence>
<evidence type="ECO:0000313" key="6">
    <source>
        <dbReference type="Proteomes" id="UP000030754"/>
    </source>
</evidence>
<feature type="compositionally biased region" description="Low complexity" evidence="4">
    <location>
        <begin position="274"/>
        <end position="293"/>
    </location>
</feature>
<dbReference type="GeneID" id="25471687"/>
<dbReference type="Pfam" id="PF00023">
    <property type="entry name" value="Ank"/>
    <property type="match status" value="1"/>
</dbReference>
<reference evidence="5" key="1">
    <citation type="submission" date="2013-10" db="EMBL/GenBank/DDBJ databases">
        <title>Genomic analysis of the causative agents of coccidiosis in chickens.</title>
        <authorList>
            <person name="Reid A.J."/>
            <person name="Blake D."/>
            <person name="Billington K."/>
            <person name="Browne H."/>
            <person name="Dunn M."/>
            <person name="Hung S."/>
            <person name="Kawahara F."/>
            <person name="Miranda-Saavedra D."/>
            <person name="Mourier T."/>
            <person name="Nagra H."/>
            <person name="Otto T.D."/>
            <person name="Rawlings N."/>
            <person name="Sanchez A."/>
            <person name="Sanders M."/>
            <person name="Subramaniam C."/>
            <person name="Tay Y."/>
            <person name="Dear P."/>
            <person name="Doerig C."/>
            <person name="Gruber A."/>
            <person name="Parkinson J."/>
            <person name="Shirley M."/>
            <person name="Wan K.L."/>
            <person name="Berriman M."/>
            <person name="Tomley F."/>
            <person name="Pain A."/>
        </authorList>
    </citation>
    <scope>NUCLEOTIDE SEQUENCE [LARGE SCALE GENOMIC DNA]</scope>
    <source>
        <strain evidence="5">Houghton</strain>
    </source>
</reference>
<feature type="repeat" description="ANK" evidence="3">
    <location>
        <begin position="68"/>
        <end position="100"/>
    </location>
</feature>
<protein>
    <submittedName>
        <fullName evidence="5">Ankyrin repeat-containing protein, putative</fullName>
    </submittedName>
</protein>
<evidence type="ECO:0000256" key="3">
    <source>
        <dbReference type="PROSITE-ProRule" id="PRU00023"/>
    </source>
</evidence>
<proteinExistence type="predicted"/>
<dbReference type="SMART" id="SM00248">
    <property type="entry name" value="ANK"/>
    <property type="match status" value="4"/>
</dbReference>
<feature type="region of interest" description="Disordered" evidence="4">
    <location>
        <begin position="192"/>
        <end position="301"/>
    </location>
</feature>
<feature type="repeat" description="ANK" evidence="3">
    <location>
        <begin position="35"/>
        <end position="67"/>
    </location>
</feature>
<feature type="repeat" description="ANK" evidence="3">
    <location>
        <begin position="101"/>
        <end position="136"/>
    </location>
</feature>
<organism evidence="5 6">
    <name type="scientific">Eimeria necatrix</name>
    <dbReference type="NCBI Taxonomy" id="51315"/>
    <lineage>
        <taxon>Eukaryota</taxon>
        <taxon>Sar</taxon>
        <taxon>Alveolata</taxon>
        <taxon>Apicomplexa</taxon>
        <taxon>Conoidasida</taxon>
        <taxon>Coccidia</taxon>
        <taxon>Eucoccidiorida</taxon>
        <taxon>Eimeriorina</taxon>
        <taxon>Eimeriidae</taxon>
        <taxon>Eimeria</taxon>
    </lineage>
</organism>
<dbReference type="RefSeq" id="XP_013434601.1">
    <property type="nucleotide sequence ID" value="XM_013579147.1"/>
</dbReference>
<dbReference type="Gene3D" id="1.25.40.20">
    <property type="entry name" value="Ankyrin repeat-containing domain"/>
    <property type="match status" value="1"/>
</dbReference>
<keyword evidence="6" id="KW-1185">Reference proteome</keyword>
<evidence type="ECO:0000256" key="2">
    <source>
        <dbReference type="ARBA" id="ARBA00023043"/>
    </source>
</evidence>
<dbReference type="OrthoDB" id="10264606at2759"/>
<evidence type="ECO:0000256" key="1">
    <source>
        <dbReference type="ARBA" id="ARBA00022737"/>
    </source>
</evidence>
<dbReference type="PANTHER" id="PTHR24173">
    <property type="entry name" value="ANKYRIN REPEAT CONTAINING"/>
    <property type="match status" value="1"/>
</dbReference>